<evidence type="ECO:0000313" key="3">
    <source>
        <dbReference type="Proteomes" id="UP001160148"/>
    </source>
</evidence>
<dbReference type="EMBL" id="CARXXK010001085">
    <property type="protein sequence ID" value="CAI6373196.1"/>
    <property type="molecule type" value="Genomic_DNA"/>
</dbReference>
<organism evidence="2 3">
    <name type="scientific">Macrosiphum euphorbiae</name>
    <name type="common">potato aphid</name>
    <dbReference type="NCBI Taxonomy" id="13131"/>
    <lineage>
        <taxon>Eukaryota</taxon>
        <taxon>Metazoa</taxon>
        <taxon>Ecdysozoa</taxon>
        <taxon>Arthropoda</taxon>
        <taxon>Hexapoda</taxon>
        <taxon>Insecta</taxon>
        <taxon>Pterygota</taxon>
        <taxon>Neoptera</taxon>
        <taxon>Paraneoptera</taxon>
        <taxon>Hemiptera</taxon>
        <taxon>Sternorrhyncha</taxon>
        <taxon>Aphidomorpha</taxon>
        <taxon>Aphidoidea</taxon>
        <taxon>Aphididae</taxon>
        <taxon>Macrosiphini</taxon>
        <taxon>Macrosiphum</taxon>
    </lineage>
</organism>
<dbReference type="Pfam" id="PF23046">
    <property type="entry name" value="tSH3-B_UBE2O"/>
    <property type="match status" value="1"/>
</dbReference>
<proteinExistence type="predicted"/>
<dbReference type="Proteomes" id="UP001160148">
    <property type="component" value="Unassembled WGS sequence"/>
</dbReference>
<protein>
    <recommendedName>
        <fullName evidence="1">UBE2O-like tandem tSH3-B domain-containing protein</fullName>
    </recommendedName>
</protein>
<dbReference type="AlphaFoldDB" id="A0AAV0Y167"/>
<comment type="caution">
    <text evidence="2">The sequence shown here is derived from an EMBL/GenBank/DDBJ whole genome shotgun (WGS) entry which is preliminary data.</text>
</comment>
<keyword evidence="3" id="KW-1185">Reference proteome</keyword>
<feature type="domain" description="UBE2O-like tandem tSH3-B" evidence="1">
    <location>
        <begin position="133"/>
        <end position="274"/>
    </location>
</feature>
<reference evidence="2 3" key="1">
    <citation type="submission" date="2023-01" db="EMBL/GenBank/DDBJ databases">
        <authorList>
            <person name="Whitehead M."/>
        </authorList>
    </citation>
    <scope>NUCLEOTIDE SEQUENCE [LARGE SCALE GENOMIC DNA]</scope>
</reference>
<accession>A0AAV0Y167</accession>
<evidence type="ECO:0000313" key="2">
    <source>
        <dbReference type="EMBL" id="CAI6373196.1"/>
    </source>
</evidence>
<sequence>MEKDNEKFFNDDEVARVSSNTGLVKYGLVLTTNTMRPETELKNTSYKNHKEIKVIWHPNGDEEIISDDEVVLMDRSFMPGDVVRKVSEGKPSQFGHCENIDIYATLKILNTNKIIENINSRNFTPTKPFAINSLVFYESWVGRVYDVKRKVTFVSQDGSIFTLEDPHRRGFISLSTSHNFSIDDNVFYHGLKLKMCLDSLENATFLTISNLMKCLWHNYKKNISNKFGSKWVKVYVQDVIVSSVEVQWYSQTSSRTKPCEEYWPGRLFTGDNLKK</sequence>
<dbReference type="InterPro" id="IPR057735">
    <property type="entry name" value="UBE2O-like_tSH3-B"/>
</dbReference>
<evidence type="ECO:0000259" key="1">
    <source>
        <dbReference type="Pfam" id="PF23046"/>
    </source>
</evidence>
<gene>
    <name evidence="2" type="ORF">MEUPH1_LOCUS26980</name>
</gene>
<name>A0AAV0Y167_9HEMI</name>